<evidence type="ECO:0000313" key="2">
    <source>
        <dbReference type="EMBL" id="TWR29921.1"/>
    </source>
</evidence>
<protein>
    <recommendedName>
        <fullName evidence="4">DUF4468 domain-containing protein</fullName>
    </recommendedName>
</protein>
<gene>
    <name evidence="2" type="ORF">FPZ43_08705</name>
</gene>
<accession>A0A563UEY1</accession>
<dbReference type="EMBL" id="VOEJ01000003">
    <property type="protein sequence ID" value="TWR29921.1"/>
    <property type="molecule type" value="Genomic_DNA"/>
</dbReference>
<dbReference type="Proteomes" id="UP000320042">
    <property type="component" value="Unassembled WGS sequence"/>
</dbReference>
<sequence length="249" mass="28223">MRSLAKNVVAFTTLFIAVIYVAEAQTAPAQNPVQLENVVNSFYESVNDQSRLYTGPQYEAYDNTIKGSANLDDASTFVKGTIQYDGFVYTEVPLMYDTYKDVVVVTPPRSNKNISLVNERVQSFDLQSRHFIYMEAAKDFNAGFYNELYHGKSQVLVKFSKEMQAANTNDASSFKAKTNIYVQNKGKYFSVNNENALLGAFADKKHDLKQYMHDNGMDYKLNPEQTAAKVAARYDELVDNMYKMTAARK</sequence>
<comment type="caution">
    <text evidence="2">The sequence shown here is derived from an EMBL/GenBank/DDBJ whole genome shotgun (WGS) entry which is preliminary data.</text>
</comment>
<organism evidence="2 3">
    <name type="scientific">Mucilaginibacter pallidiroseus</name>
    <dbReference type="NCBI Taxonomy" id="2599295"/>
    <lineage>
        <taxon>Bacteria</taxon>
        <taxon>Pseudomonadati</taxon>
        <taxon>Bacteroidota</taxon>
        <taxon>Sphingobacteriia</taxon>
        <taxon>Sphingobacteriales</taxon>
        <taxon>Sphingobacteriaceae</taxon>
        <taxon>Mucilaginibacter</taxon>
    </lineage>
</organism>
<evidence type="ECO:0008006" key="4">
    <source>
        <dbReference type="Google" id="ProtNLM"/>
    </source>
</evidence>
<feature type="chain" id="PRO_5021956935" description="DUF4468 domain-containing protein" evidence="1">
    <location>
        <begin position="25"/>
        <end position="249"/>
    </location>
</feature>
<evidence type="ECO:0000313" key="3">
    <source>
        <dbReference type="Proteomes" id="UP000320042"/>
    </source>
</evidence>
<keyword evidence="3" id="KW-1185">Reference proteome</keyword>
<name>A0A563UEY1_9SPHI</name>
<dbReference type="OrthoDB" id="655382at2"/>
<proteinExistence type="predicted"/>
<evidence type="ECO:0000256" key="1">
    <source>
        <dbReference type="SAM" id="SignalP"/>
    </source>
</evidence>
<dbReference type="RefSeq" id="WP_146381477.1">
    <property type="nucleotide sequence ID" value="NZ_VOEJ01000003.1"/>
</dbReference>
<dbReference type="AlphaFoldDB" id="A0A563UEY1"/>
<feature type="signal peptide" evidence="1">
    <location>
        <begin position="1"/>
        <end position="24"/>
    </location>
</feature>
<reference evidence="2 3" key="1">
    <citation type="submission" date="2019-07" db="EMBL/GenBank/DDBJ databases">
        <authorList>
            <person name="Kim J."/>
        </authorList>
    </citation>
    <scope>NUCLEOTIDE SEQUENCE [LARGE SCALE GENOMIC DNA]</scope>
    <source>
        <strain evidence="3">dk17</strain>
    </source>
</reference>
<keyword evidence="1" id="KW-0732">Signal</keyword>